<accession>A0ABV6NP46</accession>
<evidence type="ECO:0000313" key="1">
    <source>
        <dbReference type="EMBL" id="MFC0562461.1"/>
    </source>
</evidence>
<name>A0ABV6NP46_9BACI</name>
<evidence type="ECO:0000313" key="2">
    <source>
        <dbReference type="Proteomes" id="UP001589833"/>
    </source>
</evidence>
<protein>
    <submittedName>
        <fullName evidence="1">Uncharacterized protein</fullName>
    </submittedName>
</protein>
<comment type="caution">
    <text evidence="1">The sequence shown here is derived from an EMBL/GenBank/DDBJ whole genome shotgun (WGS) entry which is preliminary data.</text>
</comment>
<proteinExistence type="predicted"/>
<dbReference type="Proteomes" id="UP001589833">
    <property type="component" value="Unassembled WGS sequence"/>
</dbReference>
<dbReference type="EMBL" id="JBHLTR010000131">
    <property type="protein sequence ID" value="MFC0562461.1"/>
    <property type="molecule type" value="Genomic_DNA"/>
</dbReference>
<organism evidence="1 2">
    <name type="scientific">Halalkalibacter alkalisediminis</name>
    <dbReference type="NCBI Taxonomy" id="935616"/>
    <lineage>
        <taxon>Bacteria</taxon>
        <taxon>Bacillati</taxon>
        <taxon>Bacillota</taxon>
        <taxon>Bacilli</taxon>
        <taxon>Bacillales</taxon>
        <taxon>Bacillaceae</taxon>
        <taxon>Halalkalibacter</taxon>
    </lineage>
</organism>
<sequence length="60" mass="6625">MNVTKVIVLAGGLIIGAASLRGYSPDQVADSENREKVQAKRKIDQAQLMKKPWRGNRFAV</sequence>
<keyword evidence="2" id="KW-1185">Reference proteome</keyword>
<dbReference type="RefSeq" id="WP_273844687.1">
    <property type="nucleotide sequence ID" value="NZ_JAQQWT010000010.1"/>
</dbReference>
<reference evidence="1 2" key="1">
    <citation type="submission" date="2024-09" db="EMBL/GenBank/DDBJ databases">
        <authorList>
            <person name="Sun Q."/>
            <person name="Mori K."/>
        </authorList>
    </citation>
    <scope>NUCLEOTIDE SEQUENCE [LARGE SCALE GENOMIC DNA]</scope>
    <source>
        <strain evidence="1 2">NCAIM B.02301</strain>
    </source>
</reference>
<gene>
    <name evidence="1" type="ORF">ACFFH4_26905</name>
</gene>